<name>A0A7U3ZS31_MYCPK</name>
<keyword evidence="1" id="KW-1133">Transmembrane helix</keyword>
<keyword evidence="1" id="KW-0472">Membrane</keyword>
<accession>A0A7U3ZS31</accession>
<dbReference type="RefSeq" id="WP_014034868.1">
    <property type="nucleotide sequence ID" value="NC_015946.1"/>
</dbReference>
<dbReference type="EMBL" id="CP003021">
    <property type="protein sequence ID" value="AEM68512.1"/>
    <property type="molecule type" value="Genomic_DNA"/>
</dbReference>
<feature type="transmembrane region" description="Helical" evidence="1">
    <location>
        <begin position="20"/>
        <end position="39"/>
    </location>
</feature>
<protein>
    <submittedName>
        <fullName evidence="2">Uncharacterized protein</fullName>
    </submittedName>
</protein>
<sequence length="176" mass="20161">MFLLLQQTNQQTNTNMSPWIIALIFILGIIGVGIAAWGAKSGFSWREVLNGKNKKVSKVKKILNTRRTYNWTEVDEAVEPDLLIVGVSFKNAVYTSESIPVLLLKSMNFSQTISEFKKNLFKTNKDSKFVQYMKKMKFKKEEIIFIIIENSESVEELDHSFKSWLSIISAETLGLN</sequence>
<keyword evidence="1" id="KW-0812">Transmembrane</keyword>
<organism evidence="2 3">
    <name type="scientific">Mycoplasma putrefaciens (strain ATCC 15718 / NCTC 10155 / C30 KS-1 / KS-1)</name>
    <dbReference type="NCBI Taxonomy" id="743965"/>
    <lineage>
        <taxon>Bacteria</taxon>
        <taxon>Bacillati</taxon>
        <taxon>Mycoplasmatota</taxon>
        <taxon>Mollicutes</taxon>
        <taxon>Mycoplasmataceae</taxon>
        <taxon>Mycoplasma</taxon>
    </lineage>
</organism>
<dbReference type="Proteomes" id="UP000008907">
    <property type="component" value="Chromosome"/>
</dbReference>
<proteinExistence type="predicted"/>
<evidence type="ECO:0000313" key="2">
    <source>
        <dbReference type="EMBL" id="AEM68512.1"/>
    </source>
</evidence>
<dbReference type="AlphaFoldDB" id="A0A7U3ZS31"/>
<dbReference type="KEGG" id="mpf:MPUT_0108"/>
<reference evidence="2 3" key="1">
    <citation type="journal article" date="2011" name="J. Bacteriol.">
        <title>Genome Sequence of Mycoplasma putrefaciens Type Strain KS1.</title>
        <authorList>
            <person name="Calcutt M.J."/>
            <person name="Foecking M.F."/>
        </authorList>
    </citation>
    <scope>NUCLEOTIDE SEQUENCE [LARGE SCALE GENOMIC DNA]</scope>
    <source>
        <strain evidence="3">ATCC 15718 / NCTC 10155 / C30 KS-1 / KS-1</strain>
    </source>
</reference>
<gene>
    <name evidence="2" type="ordered locus">MPUT_0108</name>
</gene>
<evidence type="ECO:0000313" key="3">
    <source>
        <dbReference type="Proteomes" id="UP000008907"/>
    </source>
</evidence>
<evidence type="ECO:0000256" key="1">
    <source>
        <dbReference type="SAM" id="Phobius"/>
    </source>
</evidence>